<dbReference type="RefSeq" id="WP_115811322.1">
    <property type="nucleotide sequence ID" value="NZ_QREI01000007.1"/>
</dbReference>
<name>A0A3D9LNT4_9FLAO</name>
<sequence length="164" mass="18696">MIKYILYTLIIVLLIACKAKKTNIDNSTTLLEYIESLSTKGLVNENPLILLDGKPLNTLSNLDLSLPDYQEINSNSISYVEKESKSFSKLFGEVACNGIVIIRKFTYLHAADISQAIYIIDDKIVTEEVFRIIDPENILSYQLLKEINLNENIFDIYKVNTIKK</sequence>
<comment type="caution">
    <text evidence="1">The sequence shown here is derived from an EMBL/GenBank/DDBJ whole genome shotgun (WGS) entry which is preliminary data.</text>
</comment>
<proteinExistence type="predicted"/>
<dbReference type="AlphaFoldDB" id="A0A3D9LNT4"/>
<evidence type="ECO:0000313" key="2">
    <source>
        <dbReference type="Proteomes" id="UP000256919"/>
    </source>
</evidence>
<dbReference type="EMBL" id="QREI01000007">
    <property type="protein sequence ID" value="REE08326.1"/>
    <property type="molecule type" value="Genomic_DNA"/>
</dbReference>
<dbReference type="Gene3D" id="2.170.130.10">
    <property type="entry name" value="TonB-dependent receptor, plug domain"/>
    <property type="match status" value="1"/>
</dbReference>
<reference evidence="1 2" key="1">
    <citation type="submission" date="2018-07" db="EMBL/GenBank/DDBJ databases">
        <title>Genomic Encyclopedia of Type Strains, Phase III (KMG-III): the genomes of soil and plant-associated and newly described type strains.</title>
        <authorList>
            <person name="Whitman W."/>
        </authorList>
    </citation>
    <scope>NUCLEOTIDE SEQUENCE [LARGE SCALE GENOMIC DNA]</scope>
    <source>
        <strain evidence="1 2">CECT 7948</strain>
    </source>
</reference>
<dbReference type="Proteomes" id="UP000256919">
    <property type="component" value="Unassembled WGS sequence"/>
</dbReference>
<keyword evidence="2" id="KW-1185">Reference proteome</keyword>
<dbReference type="PROSITE" id="PS51257">
    <property type="entry name" value="PROKAR_LIPOPROTEIN"/>
    <property type="match status" value="1"/>
</dbReference>
<organism evidence="1 2">
    <name type="scientific">Winogradskyella pacifica</name>
    <dbReference type="NCBI Taxonomy" id="664642"/>
    <lineage>
        <taxon>Bacteria</taxon>
        <taxon>Pseudomonadati</taxon>
        <taxon>Bacteroidota</taxon>
        <taxon>Flavobacteriia</taxon>
        <taxon>Flavobacteriales</taxon>
        <taxon>Flavobacteriaceae</taxon>
        <taxon>Winogradskyella</taxon>
    </lineage>
</organism>
<dbReference type="InterPro" id="IPR037066">
    <property type="entry name" value="Plug_dom_sf"/>
</dbReference>
<evidence type="ECO:0000313" key="1">
    <source>
        <dbReference type="EMBL" id="REE08326.1"/>
    </source>
</evidence>
<dbReference type="OrthoDB" id="1121095at2"/>
<accession>A0A3D9LNT4</accession>
<gene>
    <name evidence="1" type="ORF">DFQ09_1074</name>
</gene>
<protein>
    <submittedName>
        <fullName evidence="1">Uncharacterized protein</fullName>
    </submittedName>
</protein>